<dbReference type="HAMAP" id="MF_00489">
    <property type="entry name" value="UPF0178"/>
    <property type="match status" value="1"/>
</dbReference>
<comment type="similarity">
    <text evidence="1 2">Belongs to the UPF0178 family.</text>
</comment>
<dbReference type="PANTHER" id="PTHR35146:SF1">
    <property type="entry name" value="UPF0178 PROTEIN YAII"/>
    <property type="match status" value="1"/>
</dbReference>
<organism evidence="3 4">
    <name type="scientific">Staphylococcus agnetis</name>
    <dbReference type="NCBI Taxonomy" id="985762"/>
    <lineage>
        <taxon>Bacteria</taxon>
        <taxon>Bacillati</taxon>
        <taxon>Bacillota</taxon>
        <taxon>Bacilli</taxon>
        <taxon>Bacillales</taxon>
        <taxon>Staphylococcaceae</taxon>
        <taxon>Staphylococcus</taxon>
    </lineage>
</organism>
<evidence type="ECO:0000256" key="2">
    <source>
        <dbReference type="HAMAP-Rule" id="MF_00489"/>
    </source>
</evidence>
<reference evidence="3" key="1">
    <citation type="submission" date="2022-03" db="EMBL/GenBank/DDBJ databases">
        <title>Comparative Genomics of East African Camel-Associated Staphylococcaceae spp.: Diversity and Inheritance of Traits Involved in Host-Pathogen Interactions.</title>
        <authorList>
            <person name="Akarsu H."/>
            <person name="Liljander A."/>
            <person name="Younan M."/>
            <person name="Brodard I."/>
            <person name="Glucks I."/>
            <person name="Labroussaa F."/>
            <person name="Overesch G."/>
            <person name="Kuhnert P."/>
            <person name="Perreten V."/>
            <person name="Drexler J.F."/>
            <person name="Corman V.M."/>
            <person name="Falquet L."/>
            <person name="Jores J."/>
        </authorList>
    </citation>
    <scope>NUCLEOTIDE SEQUENCE</scope>
    <source>
        <strain evidence="3">IVB6197</strain>
    </source>
</reference>
<dbReference type="PANTHER" id="PTHR35146">
    <property type="entry name" value="UPF0178 PROTEIN YAII"/>
    <property type="match status" value="1"/>
</dbReference>
<evidence type="ECO:0000313" key="4">
    <source>
        <dbReference type="Proteomes" id="UP001065705"/>
    </source>
</evidence>
<dbReference type="Pfam" id="PF02639">
    <property type="entry name" value="DUF188"/>
    <property type="match status" value="1"/>
</dbReference>
<evidence type="ECO:0000256" key="1">
    <source>
        <dbReference type="ARBA" id="ARBA00008522"/>
    </source>
</evidence>
<sequence>MRILIDGDACPVVDSIVELTTETGIFVYIFRSYAHFSHQDYPSHVQLKYIDGGRDAVDFAIIKSMHAPDLIVTQDYGLASIALQKSKYVMHHLGYLYTDDNIDQLLTQRFYSQRERRKSRRYSKGPKPFSEAQRHHFEVALQRIIQHELEKEHKYD</sequence>
<evidence type="ECO:0000313" key="3">
    <source>
        <dbReference type="EMBL" id="UXU56929.1"/>
    </source>
</evidence>
<dbReference type="Proteomes" id="UP001065705">
    <property type="component" value="Chromosome"/>
</dbReference>
<dbReference type="RefSeq" id="WP_262618162.1">
    <property type="nucleotide sequence ID" value="NZ_CP094808.1"/>
</dbReference>
<dbReference type="AlphaFoldDB" id="A0ABD7TSQ6"/>
<dbReference type="NCBIfam" id="NF001095">
    <property type="entry name" value="PRK00124.1"/>
    <property type="match status" value="1"/>
</dbReference>
<name>A0ABD7TSQ6_9STAP</name>
<proteinExistence type="inferred from homology"/>
<gene>
    <name evidence="3" type="ORF">MUA95_10235</name>
</gene>
<dbReference type="InterPro" id="IPR003791">
    <property type="entry name" value="UPF0178"/>
</dbReference>
<dbReference type="EMBL" id="CP094809">
    <property type="protein sequence ID" value="UXU56929.1"/>
    <property type="molecule type" value="Genomic_DNA"/>
</dbReference>
<protein>
    <recommendedName>
        <fullName evidence="2">UPF0178 protein MUA95_10235</fullName>
    </recommendedName>
</protein>
<accession>A0ABD7TSQ6</accession>